<dbReference type="PANTHER" id="PTHR42801">
    <property type="entry name" value="THIOREDOXIN-DEPENDENT PEROXIDE REDUCTASE"/>
    <property type="match status" value="1"/>
</dbReference>
<keyword evidence="3" id="KW-0049">Antioxidant</keyword>
<evidence type="ECO:0000256" key="9">
    <source>
        <dbReference type="ARBA" id="ARBA00049091"/>
    </source>
</evidence>
<dbReference type="CDD" id="cd03017">
    <property type="entry name" value="PRX_BCP"/>
    <property type="match status" value="1"/>
</dbReference>
<evidence type="ECO:0000259" key="10">
    <source>
        <dbReference type="PROSITE" id="PS51352"/>
    </source>
</evidence>
<dbReference type="InterPro" id="IPR036249">
    <property type="entry name" value="Thioredoxin-like_sf"/>
</dbReference>
<evidence type="ECO:0000256" key="4">
    <source>
        <dbReference type="ARBA" id="ARBA00023002"/>
    </source>
</evidence>
<evidence type="ECO:0000256" key="1">
    <source>
        <dbReference type="ARBA" id="ARBA00013017"/>
    </source>
</evidence>
<dbReference type="InterPro" id="IPR013766">
    <property type="entry name" value="Thioredoxin_domain"/>
</dbReference>
<evidence type="ECO:0000256" key="2">
    <source>
        <dbReference type="ARBA" id="ARBA00022559"/>
    </source>
</evidence>
<keyword evidence="6" id="KW-0676">Redox-active center</keyword>
<name>T1CGA6_9ZZZZ</name>
<comment type="caution">
    <text evidence="11">The sequence shown here is derived from an EMBL/GenBank/DDBJ whole genome shotgun (WGS) entry which is preliminary data.</text>
</comment>
<reference evidence="11" key="2">
    <citation type="journal article" date="2014" name="ISME J.">
        <title>Microbial stratification in low pH oxic and suboxic macroscopic growths along an acid mine drainage.</title>
        <authorList>
            <person name="Mendez-Garcia C."/>
            <person name="Mesa V."/>
            <person name="Sprenger R.R."/>
            <person name="Richter M."/>
            <person name="Diez M.S."/>
            <person name="Solano J."/>
            <person name="Bargiela R."/>
            <person name="Golyshina O.V."/>
            <person name="Manteca A."/>
            <person name="Ramos J.L."/>
            <person name="Gallego J.R."/>
            <person name="Llorente I."/>
            <person name="Martins Dos Santos V.A."/>
            <person name="Jensen O.N."/>
            <person name="Pelaez A.I."/>
            <person name="Sanchez J."/>
            <person name="Ferrer M."/>
        </authorList>
    </citation>
    <scope>NUCLEOTIDE SEQUENCE</scope>
</reference>
<dbReference type="GO" id="GO:0034599">
    <property type="term" value="P:cellular response to oxidative stress"/>
    <property type="evidence" value="ECO:0007669"/>
    <property type="project" value="TreeGrafter"/>
</dbReference>
<keyword evidence="5" id="KW-1015">Disulfide bond</keyword>
<comment type="similarity">
    <text evidence="8">Belongs to the peroxiredoxin family. BCP/PrxQ subfamily.</text>
</comment>
<organism evidence="11">
    <name type="scientific">mine drainage metagenome</name>
    <dbReference type="NCBI Taxonomy" id="410659"/>
    <lineage>
        <taxon>unclassified sequences</taxon>
        <taxon>metagenomes</taxon>
        <taxon>ecological metagenomes</taxon>
    </lineage>
</organism>
<dbReference type="EMBL" id="AUZX01000337">
    <property type="protein sequence ID" value="EQD80853.1"/>
    <property type="molecule type" value="Genomic_DNA"/>
</dbReference>
<keyword evidence="2" id="KW-0575">Peroxidase</keyword>
<protein>
    <recommendedName>
        <fullName evidence="1">thioredoxin-dependent peroxiredoxin</fullName>
        <ecNumber evidence="1">1.11.1.24</ecNumber>
    </recommendedName>
    <alternativeName>
        <fullName evidence="7">Thioredoxin peroxidase</fullName>
    </alternativeName>
</protein>
<keyword evidence="4" id="KW-0560">Oxidoreductase</keyword>
<dbReference type="InterPro" id="IPR000866">
    <property type="entry name" value="AhpC/TSA"/>
</dbReference>
<dbReference type="SUPFAM" id="SSF52833">
    <property type="entry name" value="Thioredoxin-like"/>
    <property type="match status" value="1"/>
</dbReference>
<dbReference type="EC" id="1.11.1.24" evidence="1"/>
<comment type="catalytic activity">
    <reaction evidence="9">
        <text>a hydroperoxide + [thioredoxin]-dithiol = an alcohol + [thioredoxin]-disulfide + H2O</text>
        <dbReference type="Rhea" id="RHEA:62620"/>
        <dbReference type="Rhea" id="RHEA-COMP:10698"/>
        <dbReference type="Rhea" id="RHEA-COMP:10700"/>
        <dbReference type="ChEBI" id="CHEBI:15377"/>
        <dbReference type="ChEBI" id="CHEBI:29950"/>
        <dbReference type="ChEBI" id="CHEBI:30879"/>
        <dbReference type="ChEBI" id="CHEBI:35924"/>
        <dbReference type="ChEBI" id="CHEBI:50058"/>
        <dbReference type="EC" id="1.11.1.24"/>
    </reaction>
</comment>
<dbReference type="GO" id="GO:0005737">
    <property type="term" value="C:cytoplasm"/>
    <property type="evidence" value="ECO:0007669"/>
    <property type="project" value="TreeGrafter"/>
</dbReference>
<feature type="non-terminal residue" evidence="11">
    <location>
        <position position="107"/>
    </location>
</feature>
<dbReference type="GO" id="GO:0045454">
    <property type="term" value="P:cell redox homeostasis"/>
    <property type="evidence" value="ECO:0007669"/>
    <property type="project" value="TreeGrafter"/>
</dbReference>
<proteinExistence type="inferred from homology"/>
<gene>
    <name evidence="11" type="ORF">B1A_00447</name>
</gene>
<evidence type="ECO:0000256" key="8">
    <source>
        <dbReference type="ARBA" id="ARBA00038489"/>
    </source>
</evidence>
<dbReference type="InterPro" id="IPR050924">
    <property type="entry name" value="Peroxiredoxin_BCP/PrxQ"/>
</dbReference>
<dbReference type="Pfam" id="PF00578">
    <property type="entry name" value="AhpC-TSA"/>
    <property type="match status" value="1"/>
</dbReference>
<dbReference type="AlphaFoldDB" id="T1CGA6"/>
<dbReference type="Gene3D" id="3.40.30.10">
    <property type="entry name" value="Glutaredoxin"/>
    <property type="match status" value="1"/>
</dbReference>
<dbReference type="PANTHER" id="PTHR42801:SF8">
    <property type="entry name" value="PEROXIREDOXIN RV1608C-RELATED"/>
    <property type="match status" value="1"/>
</dbReference>
<dbReference type="PROSITE" id="PS51352">
    <property type="entry name" value="THIOREDOXIN_2"/>
    <property type="match status" value="1"/>
</dbReference>
<evidence type="ECO:0000256" key="6">
    <source>
        <dbReference type="ARBA" id="ARBA00023284"/>
    </source>
</evidence>
<feature type="domain" description="Thioredoxin" evidence="10">
    <location>
        <begin position="1"/>
        <end position="107"/>
    </location>
</feature>
<evidence type="ECO:0000256" key="3">
    <source>
        <dbReference type="ARBA" id="ARBA00022862"/>
    </source>
</evidence>
<sequence length="107" mass="12212">MNVGDLVADFELYDQNEQLFRLSEKLKGGPIVLFFYPAAMTKGCTAESCHFRDLKEEFERAGAQRVGISADKVAKQKEFSNLHDFDYPLLSDVDQVVAEQFGVKRRF</sequence>
<evidence type="ECO:0000256" key="5">
    <source>
        <dbReference type="ARBA" id="ARBA00023157"/>
    </source>
</evidence>
<dbReference type="GO" id="GO:0008379">
    <property type="term" value="F:thioredoxin peroxidase activity"/>
    <property type="evidence" value="ECO:0007669"/>
    <property type="project" value="TreeGrafter"/>
</dbReference>
<evidence type="ECO:0000256" key="7">
    <source>
        <dbReference type="ARBA" id="ARBA00032824"/>
    </source>
</evidence>
<accession>T1CGA6</accession>
<evidence type="ECO:0000313" key="11">
    <source>
        <dbReference type="EMBL" id="EQD80853.1"/>
    </source>
</evidence>
<reference evidence="11" key="1">
    <citation type="submission" date="2013-08" db="EMBL/GenBank/DDBJ databases">
        <authorList>
            <person name="Mendez C."/>
            <person name="Richter M."/>
            <person name="Ferrer M."/>
            <person name="Sanchez J."/>
        </authorList>
    </citation>
    <scope>NUCLEOTIDE SEQUENCE</scope>
</reference>